<dbReference type="RefSeq" id="WP_227261708.1">
    <property type="nucleotide sequence ID" value="NZ_BAAADU010000002.1"/>
</dbReference>
<dbReference type="AlphaFoldDB" id="A0AAV3SZ79"/>
<sequence length="964" mass="106006">MESSWNTAQKYAGLFLFEIVFWALVLALGFWLGFPGNGLFVGVIAVLNIIIGMAGYFVTRDSSEFSSFQTATKRQLSEEEAYNLARYMLPYRRGYRVERVVDRGIDPAVSASDDKEDAVRLFKLEFEPLNVSGRATLYMDLEQELSVDLDDLDSFENAIDNVQNVRIVKSWTSTNYEEKVQEVKESLDFDVELPFSSTVEILDSRGASDSISVNVSESDSGLREHSYRHSLDLQRVNRTVSVFNDGSSRIDSGLSLDLPGSIVGVQSWEDAVSPDSSVTKTGISEGDWIRNESERTFSKYEDEEFRHGEDAQRLVNRTELVVNNILGIRFDTVNISTECSRGSTSSVPAGEDTIVTTDCNQPTFVVDTINEKITETGADTGFSHNLTTQGVYQEKRLNETGGISWTSVNVSSPSVSWSCENCAQRSVDLPASETRSLLFNSSSDWVVNESEPSTKIGEVNPSEADINQQFLYNQSGLRVDNTQSFGFDDVDISSKCSLTSSADIPSGESIVTEACNNNSFSGDWIKNEESGSTKYASGPIFIGKGFNRSFTATQGVEATNVRTSTDLQVNVDSLVSETPGCSVVNSSQQTFSADSVSSFTFHKSCSSGSHLNRTPVVKTEADSFYKYGIEFGFRVNSNLTEEQDVEYVVKKSWLDNWNRRDPTETEAFVDGSSKDISIQERVISGTEYVIFVIGDEHGNSSLHQGIHSASLSYFESKSPGSTSGGSESGSGGNSGGGLISGGSGSETPVEEVTSDKYNWSVSAITSEDSRSFQISGYPGATFEKYIVVRNTGDNNVTLDVDCVSLEDQCSWVDVEVDRVVLNRNSFSEKTIAVSGTVPESFRERDSPVQFSIQVSDPEFNGSQSGPHVGYVDFTVTDDPFLGRALDVALKILEGRELESPVSWGNSITIPFFLIPVFWASLVMVLWSMVEWLNPLRKDIAGSDWSTNLKWVSTVGVFLFTYIVL</sequence>
<gene>
    <name evidence="3" type="ORF">GCM10009019_05810</name>
</gene>
<evidence type="ECO:0000313" key="3">
    <source>
        <dbReference type="EMBL" id="GAA0646317.1"/>
    </source>
</evidence>
<dbReference type="EMBL" id="BAAADU010000002">
    <property type="protein sequence ID" value="GAA0646317.1"/>
    <property type="molecule type" value="Genomic_DNA"/>
</dbReference>
<proteinExistence type="predicted"/>
<feature type="region of interest" description="Disordered" evidence="1">
    <location>
        <begin position="717"/>
        <end position="752"/>
    </location>
</feature>
<reference evidence="3 4" key="1">
    <citation type="journal article" date="2019" name="Int. J. Syst. Evol. Microbiol.">
        <title>The Global Catalogue of Microorganisms (GCM) 10K type strain sequencing project: providing services to taxonomists for standard genome sequencing and annotation.</title>
        <authorList>
            <consortium name="The Broad Institute Genomics Platform"/>
            <consortium name="The Broad Institute Genome Sequencing Center for Infectious Disease"/>
            <person name="Wu L."/>
            <person name="Ma J."/>
        </authorList>
    </citation>
    <scope>NUCLEOTIDE SEQUENCE [LARGE SCALE GENOMIC DNA]</scope>
    <source>
        <strain evidence="3 4">JCM 16327</strain>
    </source>
</reference>
<feature type="transmembrane region" description="Helical" evidence="2">
    <location>
        <begin position="38"/>
        <end position="58"/>
    </location>
</feature>
<evidence type="ECO:0000256" key="2">
    <source>
        <dbReference type="SAM" id="Phobius"/>
    </source>
</evidence>
<feature type="transmembrane region" description="Helical" evidence="2">
    <location>
        <begin position="907"/>
        <end position="927"/>
    </location>
</feature>
<accession>A0AAV3SZ79</accession>
<organism evidence="3 4">
    <name type="scientific">Salarchaeum japonicum</name>
    <dbReference type="NCBI Taxonomy" id="555573"/>
    <lineage>
        <taxon>Archaea</taxon>
        <taxon>Methanobacteriati</taxon>
        <taxon>Methanobacteriota</taxon>
        <taxon>Stenosarchaea group</taxon>
        <taxon>Halobacteria</taxon>
        <taxon>Halobacteriales</taxon>
        <taxon>Halobacteriaceae</taxon>
    </lineage>
</organism>
<evidence type="ECO:0000313" key="4">
    <source>
        <dbReference type="Proteomes" id="UP001500194"/>
    </source>
</evidence>
<name>A0AAV3SZ79_9EURY</name>
<evidence type="ECO:0000256" key="1">
    <source>
        <dbReference type="SAM" id="MobiDB-lite"/>
    </source>
</evidence>
<feature type="compositionally biased region" description="Gly residues" evidence="1">
    <location>
        <begin position="722"/>
        <end position="744"/>
    </location>
</feature>
<feature type="transmembrane region" description="Helical" evidence="2">
    <location>
        <begin position="12"/>
        <end position="32"/>
    </location>
</feature>
<protein>
    <submittedName>
        <fullName evidence="3">Uncharacterized protein</fullName>
    </submittedName>
</protein>
<keyword evidence="4" id="KW-1185">Reference proteome</keyword>
<keyword evidence="2" id="KW-1133">Transmembrane helix</keyword>
<keyword evidence="2" id="KW-0472">Membrane</keyword>
<dbReference type="GeneID" id="68572302"/>
<comment type="caution">
    <text evidence="3">The sequence shown here is derived from an EMBL/GenBank/DDBJ whole genome shotgun (WGS) entry which is preliminary data.</text>
</comment>
<keyword evidence="2" id="KW-0812">Transmembrane</keyword>
<dbReference type="Proteomes" id="UP001500194">
    <property type="component" value="Unassembled WGS sequence"/>
</dbReference>